<dbReference type="AlphaFoldDB" id="A0A9W6Z365"/>
<feature type="transmembrane region" description="Helical" evidence="2">
    <location>
        <begin position="290"/>
        <end position="309"/>
    </location>
</feature>
<evidence type="ECO:0000313" key="4">
    <source>
        <dbReference type="Proteomes" id="UP001162640"/>
    </source>
</evidence>
<dbReference type="Proteomes" id="UP001162640">
    <property type="component" value="Unassembled WGS sequence"/>
</dbReference>
<feature type="region of interest" description="Disordered" evidence="1">
    <location>
        <begin position="264"/>
        <end position="285"/>
    </location>
</feature>
<comment type="caution">
    <text evidence="3">The sequence shown here is derived from an EMBL/GenBank/DDBJ whole genome shotgun (WGS) entry which is preliminary data.</text>
</comment>
<evidence type="ECO:0000313" key="3">
    <source>
        <dbReference type="EMBL" id="GMH47337.1"/>
    </source>
</evidence>
<gene>
    <name evidence="3" type="ORF">TL16_g00039</name>
</gene>
<proteinExistence type="predicted"/>
<organism evidence="3 4">
    <name type="scientific">Triparma laevis f. inornata</name>
    <dbReference type="NCBI Taxonomy" id="1714386"/>
    <lineage>
        <taxon>Eukaryota</taxon>
        <taxon>Sar</taxon>
        <taxon>Stramenopiles</taxon>
        <taxon>Ochrophyta</taxon>
        <taxon>Bolidophyceae</taxon>
        <taxon>Parmales</taxon>
        <taxon>Triparmaceae</taxon>
        <taxon>Triparma</taxon>
    </lineage>
</organism>
<accession>A0A9W6Z365</accession>
<dbReference type="EMBL" id="BLQM01000001">
    <property type="protein sequence ID" value="GMH47337.1"/>
    <property type="molecule type" value="Genomic_DNA"/>
</dbReference>
<reference evidence="4" key="1">
    <citation type="journal article" date="2023" name="Commun. Biol.">
        <title>Genome analysis of Parmales, the sister group of diatoms, reveals the evolutionary specialization of diatoms from phago-mixotrophs to photoautotrophs.</title>
        <authorList>
            <person name="Ban H."/>
            <person name="Sato S."/>
            <person name="Yoshikawa S."/>
            <person name="Yamada K."/>
            <person name="Nakamura Y."/>
            <person name="Ichinomiya M."/>
            <person name="Sato N."/>
            <person name="Blanc-Mathieu R."/>
            <person name="Endo H."/>
            <person name="Kuwata A."/>
            <person name="Ogata H."/>
        </authorList>
    </citation>
    <scope>NUCLEOTIDE SEQUENCE [LARGE SCALE GENOMIC DNA]</scope>
</reference>
<keyword evidence="2" id="KW-0472">Membrane</keyword>
<keyword evidence="2" id="KW-0812">Transmembrane</keyword>
<sequence length="362" mass="38722">MEPGPVIVQPAKQQGDTTESAFEKIVGEIANELGMEESAGFGLSEEVAEAEEGAEVAEDEIKNAVETAGGSPSQSDGQQLTPASHEVTLDLSKAQEEALDEFLEGVTCKDVDISYASLLECADIDGCDFCAGASDEDLAEGNLLLAHMNCDLRLCTEPDPEDGKPECTMADLTKVNNCQKAAMGGKSSASINDNPQACQIIAEADACIDNFEGCDACKFAEFYKNGYVEETNLKAIAENCPARMCGQEQGGLEWKSTATLSIAQKQEEPEGNGDVANSDDSDDDEDKTSILGVVVFTGSVISVALVFVITKRNRDLRELGRHTFLNDEDDASELEMQVGGAKGKKDLPKMEIEKGNEDKFMI</sequence>
<keyword evidence="2" id="KW-1133">Transmembrane helix</keyword>
<name>A0A9W6Z365_9STRA</name>
<evidence type="ECO:0000256" key="2">
    <source>
        <dbReference type="SAM" id="Phobius"/>
    </source>
</evidence>
<evidence type="ECO:0000256" key="1">
    <source>
        <dbReference type="SAM" id="MobiDB-lite"/>
    </source>
</evidence>
<protein>
    <submittedName>
        <fullName evidence="3">Uncharacterized protein</fullName>
    </submittedName>
</protein>